<dbReference type="EMBL" id="FOLM01000022">
    <property type="protein sequence ID" value="SFD64831.1"/>
    <property type="molecule type" value="Genomic_DNA"/>
</dbReference>
<reference evidence="1 2" key="1">
    <citation type="submission" date="2016-10" db="EMBL/GenBank/DDBJ databases">
        <authorList>
            <person name="de Groot N.N."/>
        </authorList>
    </citation>
    <scope>NUCLEOTIDE SEQUENCE [LARGE SCALE GENOMIC DNA]</scope>
    <source>
        <strain evidence="1 2">CGMCC 4.5739</strain>
    </source>
</reference>
<sequence length="60" mass="6379">MVTVNDCGKEKSGVLGSQARSGVLMRNTDPLVACLCPVDQRILPRTASLADIVHQCQILG</sequence>
<organism evidence="1 2">
    <name type="scientific">Streptomyces aidingensis</name>
    <dbReference type="NCBI Taxonomy" id="910347"/>
    <lineage>
        <taxon>Bacteria</taxon>
        <taxon>Bacillati</taxon>
        <taxon>Actinomycetota</taxon>
        <taxon>Actinomycetes</taxon>
        <taxon>Kitasatosporales</taxon>
        <taxon>Streptomycetaceae</taxon>
        <taxon>Streptomyces</taxon>
    </lineage>
</organism>
<proteinExistence type="predicted"/>
<keyword evidence="2" id="KW-1185">Reference proteome</keyword>
<protein>
    <submittedName>
        <fullName evidence="1">Uncharacterized protein</fullName>
    </submittedName>
</protein>
<dbReference type="AlphaFoldDB" id="A0A1I1U1T0"/>
<gene>
    <name evidence="1" type="ORF">SAMN05421773_12249</name>
</gene>
<accession>A0A1I1U1T0</accession>
<evidence type="ECO:0000313" key="1">
    <source>
        <dbReference type="EMBL" id="SFD64831.1"/>
    </source>
</evidence>
<evidence type="ECO:0000313" key="2">
    <source>
        <dbReference type="Proteomes" id="UP000199207"/>
    </source>
</evidence>
<name>A0A1I1U1T0_9ACTN</name>
<dbReference type="Proteomes" id="UP000199207">
    <property type="component" value="Unassembled WGS sequence"/>
</dbReference>